<keyword evidence="3" id="KW-0378">Hydrolase</keyword>
<dbReference type="InterPro" id="IPR000073">
    <property type="entry name" value="AB_hydrolase_1"/>
</dbReference>
<reference evidence="3" key="1">
    <citation type="journal article" date="2023" name="Mol. Phylogenet. Evol.">
        <title>Genome-scale phylogeny and comparative genomics of the fungal order Sordariales.</title>
        <authorList>
            <person name="Hensen N."/>
            <person name="Bonometti L."/>
            <person name="Westerberg I."/>
            <person name="Brannstrom I.O."/>
            <person name="Guillou S."/>
            <person name="Cros-Aarteil S."/>
            <person name="Calhoun S."/>
            <person name="Haridas S."/>
            <person name="Kuo A."/>
            <person name="Mondo S."/>
            <person name="Pangilinan J."/>
            <person name="Riley R."/>
            <person name="LaButti K."/>
            <person name="Andreopoulos B."/>
            <person name="Lipzen A."/>
            <person name="Chen C."/>
            <person name="Yan M."/>
            <person name="Daum C."/>
            <person name="Ng V."/>
            <person name="Clum A."/>
            <person name="Steindorff A."/>
            <person name="Ohm R.A."/>
            <person name="Martin F."/>
            <person name="Silar P."/>
            <person name="Natvig D.O."/>
            <person name="Lalanne C."/>
            <person name="Gautier V."/>
            <person name="Ament-Velasquez S.L."/>
            <person name="Kruys A."/>
            <person name="Hutchinson M.I."/>
            <person name="Powell A.J."/>
            <person name="Barry K."/>
            <person name="Miller A.N."/>
            <person name="Grigoriev I.V."/>
            <person name="Debuchy R."/>
            <person name="Gladieux P."/>
            <person name="Hiltunen Thoren M."/>
            <person name="Johannesson H."/>
        </authorList>
    </citation>
    <scope>NUCLEOTIDE SEQUENCE</scope>
    <source>
        <strain evidence="3">PSN309</strain>
    </source>
</reference>
<protein>
    <submittedName>
        <fullName evidence="3">Alpha/Beta hydrolase protein</fullName>
    </submittedName>
</protein>
<evidence type="ECO:0000259" key="2">
    <source>
        <dbReference type="Pfam" id="PF12697"/>
    </source>
</evidence>
<dbReference type="Gene3D" id="3.40.50.1820">
    <property type="entry name" value="alpha/beta hydrolase"/>
    <property type="match status" value="1"/>
</dbReference>
<feature type="compositionally biased region" description="Polar residues" evidence="1">
    <location>
        <begin position="189"/>
        <end position="201"/>
    </location>
</feature>
<evidence type="ECO:0000313" key="4">
    <source>
        <dbReference type="Proteomes" id="UP001302126"/>
    </source>
</evidence>
<keyword evidence="4" id="KW-1185">Reference proteome</keyword>
<accession>A0AAN6WSS4</accession>
<evidence type="ECO:0000256" key="1">
    <source>
        <dbReference type="SAM" id="MobiDB-lite"/>
    </source>
</evidence>
<dbReference type="InterPro" id="IPR029058">
    <property type="entry name" value="AB_hydrolase_fold"/>
</dbReference>
<feature type="compositionally biased region" description="Low complexity" evidence="1">
    <location>
        <begin position="279"/>
        <end position="293"/>
    </location>
</feature>
<dbReference type="GO" id="GO:0016787">
    <property type="term" value="F:hydrolase activity"/>
    <property type="evidence" value="ECO:0007669"/>
    <property type="project" value="UniProtKB-KW"/>
</dbReference>
<feature type="compositionally biased region" description="Polar residues" evidence="1">
    <location>
        <begin position="265"/>
        <end position="278"/>
    </location>
</feature>
<dbReference type="EMBL" id="MU864402">
    <property type="protein sequence ID" value="KAK4187500.1"/>
    <property type="molecule type" value="Genomic_DNA"/>
</dbReference>
<dbReference type="AlphaFoldDB" id="A0AAN6WSS4"/>
<dbReference type="PANTHER" id="PTHR37471">
    <property type="entry name" value="UNNAMED PRODUCT"/>
    <property type="match status" value="1"/>
</dbReference>
<dbReference type="SUPFAM" id="SSF53474">
    <property type="entry name" value="alpha/beta-Hydrolases"/>
    <property type="match status" value="1"/>
</dbReference>
<dbReference type="PANTHER" id="PTHR37471:SF1">
    <property type="entry name" value="AB HYDROLASE-1 DOMAIN-CONTAINING PROTEIN"/>
    <property type="match status" value="1"/>
</dbReference>
<organism evidence="3 4">
    <name type="scientific">Podospora australis</name>
    <dbReference type="NCBI Taxonomy" id="1536484"/>
    <lineage>
        <taxon>Eukaryota</taxon>
        <taxon>Fungi</taxon>
        <taxon>Dikarya</taxon>
        <taxon>Ascomycota</taxon>
        <taxon>Pezizomycotina</taxon>
        <taxon>Sordariomycetes</taxon>
        <taxon>Sordariomycetidae</taxon>
        <taxon>Sordariales</taxon>
        <taxon>Podosporaceae</taxon>
        <taxon>Podospora</taxon>
    </lineage>
</organism>
<dbReference type="Proteomes" id="UP001302126">
    <property type="component" value="Unassembled WGS sequence"/>
</dbReference>
<dbReference type="Pfam" id="PF12697">
    <property type="entry name" value="Abhydrolase_6"/>
    <property type="match status" value="1"/>
</dbReference>
<sequence length="601" mass="67192">MAELPGKNNQFLKHNPSGSFGLCSRIPLHKTKILPASHKSPRIFPTASRSTTYIPTAVPHQPHQPQTTTSKKSKITCNPFTPGIWSNRNANFPNPSKHKPENHRKDDNPHPPHQPLHPPLHPRPPLCAPVRTHPPRLPPDYLLILPTSTTTPHHPHPPNPHRGPPHSRNPLLPHPLSPPQAAPHPNPRATPNSTPHATRTENVGGAKAAAAARSLRLTVDPVRICYRSVLWYGIVTLTDCITHFHLWRAGFVHHRPSSAKPPATPNRSSPQLNGEQPVSSAATATTKKTPLSSLFHSFPPRLAHTHHMRTKSPSGEIGYYYRPHKSLSKLPVVFIHGIGIGLWPYREFLSELLNEQEDGEQVGILALEILPFSTRLTSPPLSRARSLEEIQGILAQQGPDWKEFVLVTHSYGSVLATHILHSPELKPRVKGLVMVDPVTVLLHLPDVAYNFTRRPPRRANEWQLWYFASMDVGVAEGLGRHFFWRENIIWREELQQIGTDTQGNVAICLSGRDLIVDTHTVARYLASEGDLGSDETNNGLVNVAKYAPARGGNHLAPSGLEILWYPDLDHAQIFESQRDRRHVIEVVSRYCQRSRSRNVDL</sequence>
<name>A0AAN6WSS4_9PEZI</name>
<feature type="region of interest" description="Disordered" evidence="1">
    <location>
        <begin position="255"/>
        <end position="293"/>
    </location>
</feature>
<evidence type="ECO:0000313" key="3">
    <source>
        <dbReference type="EMBL" id="KAK4187500.1"/>
    </source>
</evidence>
<feature type="domain" description="AB hydrolase-1" evidence="2">
    <location>
        <begin position="332"/>
        <end position="476"/>
    </location>
</feature>
<feature type="compositionally biased region" description="Polar residues" evidence="1">
    <location>
        <begin position="63"/>
        <end position="94"/>
    </location>
</feature>
<feature type="region of interest" description="Disordered" evidence="1">
    <location>
        <begin position="55"/>
        <end position="205"/>
    </location>
</feature>
<gene>
    <name evidence="3" type="ORF">QBC35DRAFT_498693</name>
</gene>
<proteinExistence type="predicted"/>
<feature type="compositionally biased region" description="Pro residues" evidence="1">
    <location>
        <begin position="111"/>
        <end position="127"/>
    </location>
</feature>
<comment type="caution">
    <text evidence="3">The sequence shown here is derived from an EMBL/GenBank/DDBJ whole genome shotgun (WGS) entry which is preliminary data.</text>
</comment>
<feature type="compositionally biased region" description="Pro residues" evidence="1">
    <location>
        <begin position="172"/>
        <end position="188"/>
    </location>
</feature>
<reference evidence="3" key="2">
    <citation type="submission" date="2023-05" db="EMBL/GenBank/DDBJ databases">
        <authorList>
            <consortium name="Lawrence Berkeley National Laboratory"/>
            <person name="Steindorff A."/>
            <person name="Hensen N."/>
            <person name="Bonometti L."/>
            <person name="Westerberg I."/>
            <person name="Brannstrom I.O."/>
            <person name="Guillou S."/>
            <person name="Cros-Aarteil S."/>
            <person name="Calhoun S."/>
            <person name="Haridas S."/>
            <person name="Kuo A."/>
            <person name="Mondo S."/>
            <person name="Pangilinan J."/>
            <person name="Riley R."/>
            <person name="Labutti K."/>
            <person name="Andreopoulos B."/>
            <person name="Lipzen A."/>
            <person name="Chen C."/>
            <person name="Yanf M."/>
            <person name="Daum C."/>
            <person name="Ng V."/>
            <person name="Clum A."/>
            <person name="Ohm R."/>
            <person name="Martin F."/>
            <person name="Silar P."/>
            <person name="Natvig D."/>
            <person name="Lalanne C."/>
            <person name="Gautier V."/>
            <person name="Ament-Velasquez S.L."/>
            <person name="Kruys A."/>
            <person name="Hutchinson M.I."/>
            <person name="Powell A.J."/>
            <person name="Barry K."/>
            <person name="Miller A.N."/>
            <person name="Grigoriev I.V."/>
            <person name="Debuchy R."/>
            <person name="Gladieux P."/>
            <person name="Thoren M.H."/>
            <person name="Johannesson H."/>
        </authorList>
    </citation>
    <scope>NUCLEOTIDE SEQUENCE</scope>
    <source>
        <strain evidence="3">PSN309</strain>
    </source>
</reference>